<gene>
    <name evidence="2" type="ORF">B0A55_01630</name>
</gene>
<comment type="caution">
    <text evidence="2">The sequence shown here is derived from an EMBL/GenBank/DDBJ whole genome shotgun (WGS) entry which is preliminary data.</text>
</comment>
<keyword evidence="3" id="KW-1185">Reference proteome</keyword>
<reference evidence="2 3" key="1">
    <citation type="submission" date="2017-03" db="EMBL/GenBank/DDBJ databases">
        <title>Genomes of endolithic fungi from Antarctica.</title>
        <authorList>
            <person name="Coleine C."/>
            <person name="Masonjones S."/>
            <person name="Stajich J.E."/>
        </authorList>
    </citation>
    <scope>NUCLEOTIDE SEQUENCE [LARGE SCALE GENOMIC DNA]</scope>
    <source>
        <strain evidence="2 3">CCFEE 5184</strain>
    </source>
</reference>
<name>A0A4U0XWV5_9PEZI</name>
<organism evidence="2 3">
    <name type="scientific">Friedmanniomyces simplex</name>
    <dbReference type="NCBI Taxonomy" id="329884"/>
    <lineage>
        <taxon>Eukaryota</taxon>
        <taxon>Fungi</taxon>
        <taxon>Dikarya</taxon>
        <taxon>Ascomycota</taxon>
        <taxon>Pezizomycotina</taxon>
        <taxon>Dothideomycetes</taxon>
        <taxon>Dothideomycetidae</taxon>
        <taxon>Mycosphaerellales</taxon>
        <taxon>Teratosphaeriaceae</taxon>
        <taxon>Friedmanniomyces</taxon>
    </lineage>
</organism>
<evidence type="ECO:0000256" key="1">
    <source>
        <dbReference type="SAM" id="MobiDB-lite"/>
    </source>
</evidence>
<protein>
    <submittedName>
        <fullName evidence="2">Uncharacterized protein</fullName>
    </submittedName>
</protein>
<evidence type="ECO:0000313" key="2">
    <source>
        <dbReference type="EMBL" id="TKA81141.1"/>
    </source>
</evidence>
<evidence type="ECO:0000313" key="3">
    <source>
        <dbReference type="Proteomes" id="UP000309340"/>
    </source>
</evidence>
<accession>A0A4U0XWV5</accession>
<dbReference type="Proteomes" id="UP000309340">
    <property type="component" value="Unassembled WGS sequence"/>
</dbReference>
<feature type="region of interest" description="Disordered" evidence="1">
    <location>
        <begin position="233"/>
        <end position="257"/>
    </location>
</feature>
<dbReference type="EMBL" id="NAJQ01000057">
    <property type="protein sequence ID" value="TKA81141.1"/>
    <property type="molecule type" value="Genomic_DNA"/>
</dbReference>
<dbReference type="AlphaFoldDB" id="A0A4U0XWV5"/>
<sequence>MSYPNRFTIPQGNYPGQPYAGADLCTANSDNASPSDFEDEIEIARDYPPQSYWRDFEDGRLHALRTNRGYAMGDLAPFMDMMHLQSPSSYTRPSESYNRPGTVPLRGQDTAKQGPSFVGSDLSAHWAAHESQLAQAHARAFPGPSPGFQMDFSRMEQSVPGHNIAPRASQTAPGMPGGTNIPPSNAAAGSGPEIAGYAACQYAYGAPGHHPFQQPVQLPPVSNQAYGQANAVPAFEGPPAVGTRGFRGPGRSGRRGW</sequence>
<proteinExistence type="predicted"/>